<comment type="caution">
    <text evidence="6">The sequence shown here is derived from an EMBL/GenBank/DDBJ whole genome shotgun (WGS) entry which is preliminary data.</text>
</comment>
<evidence type="ECO:0000313" key="6">
    <source>
        <dbReference type="EMBL" id="TDE97468.1"/>
    </source>
</evidence>
<feature type="domain" description="HTH tetR-type" evidence="5">
    <location>
        <begin position="48"/>
        <end position="108"/>
    </location>
</feature>
<keyword evidence="3" id="KW-0804">Transcription</keyword>
<evidence type="ECO:0000256" key="2">
    <source>
        <dbReference type="ARBA" id="ARBA00023125"/>
    </source>
</evidence>
<reference evidence="6 7" key="1">
    <citation type="submission" date="2019-03" db="EMBL/GenBank/DDBJ databases">
        <title>Genomic features of bacteria from cold environments.</title>
        <authorList>
            <person name="Shen L."/>
        </authorList>
    </citation>
    <scope>NUCLEOTIDE SEQUENCE [LARGE SCALE GENOMIC DNA]</scope>
    <source>
        <strain evidence="7">T3246-1</strain>
    </source>
</reference>
<keyword evidence="7" id="KW-1185">Reference proteome</keyword>
<dbReference type="Gene3D" id="1.10.357.10">
    <property type="entry name" value="Tetracycline Repressor, domain 2"/>
    <property type="match status" value="1"/>
</dbReference>
<dbReference type="InterPro" id="IPR050109">
    <property type="entry name" value="HTH-type_TetR-like_transc_reg"/>
</dbReference>
<proteinExistence type="predicted"/>
<evidence type="ECO:0000256" key="4">
    <source>
        <dbReference type="PROSITE-ProRule" id="PRU00335"/>
    </source>
</evidence>
<organism evidence="6 7">
    <name type="scientific">Occultella glacieicola</name>
    <dbReference type="NCBI Taxonomy" id="2518684"/>
    <lineage>
        <taxon>Bacteria</taxon>
        <taxon>Bacillati</taxon>
        <taxon>Actinomycetota</taxon>
        <taxon>Actinomycetes</taxon>
        <taxon>Micrococcales</taxon>
        <taxon>Ruaniaceae</taxon>
        <taxon>Occultella</taxon>
    </lineage>
</organism>
<sequence length="238" mass="26536">MLDVGIPTMLALRRRACGDPVDDALVRILQSCKNAEVQETSLRERKRAETWGTLHETAAAMVLSGGLAAVTVDAIAARANVSTRTFFNYFPTKEHAVVGLRRPHLDPATRQEFLDAPQDGQLLKRTTRLLLAVARTASGSALSRTRRREIFDRHPELIRHRTESFRETEAIVTEVVTERIAQVIGRELDEPHVRMLISMASAALTFAATNDPTFILRDDVDDVLDEAVDLLREVVTKS</sequence>
<evidence type="ECO:0000313" key="7">
    <source>
        <dbReference type="Proteomes" id="UP000504882"/>
    </source>
</evidence>
<dbReference type="PANTHER" id="PTHR30055">
    <property type="entry name" value="HTH-TYPE TRANSCRIPTIONAL REGULATOR RUTR"/>
    <property type="match status" value="1"/>
</dbReference>
<evidence type="ECO:0000259" key="5">
    <source>
        <dbReference type="PROSITE" id="PS50977"/>
    </source>
</evidence>
<dbReference type="InterPro" id="IPR001647">
    <property type="entry name" value="HTH_TetR"/>
</dbReference>
<dbReference type="InterPro" id="IPR009057">
    <property type="entry name" value="Homeodomain-like_sf"/>
</dbReference>
<dbReference type="PANTHER" id="PTHR30055:SF238">
    <property type="entry name" value="MYCOFACTOCIN BIOSYNTHESIS TRANSCRIPTIONAL REGULATOR MFTR-RELATED"/>
    <property type="match status" value="1"/>
</dbReference>
<gene>
    <name evidence="6" type="ORF">EXU48_04570</name>
</gene>
<name>A0ABY2E7D3_9MICO</name>
<evidence type="ECO:0000256" key="1">
    <source>
        <dbReference type="ARBA" id="ARBA00023015"/>
    </source>
</evidence>
<accession>A0ABY2E7D3</accession>
<dbReference type="EMBL" id="SMNA01000002">
    <property type="protein sequence ID" value="TDE97468.1"/>
    <property type="molecule type" value="Genomic_DNA"/>
</dbReference>
<dbReference type="Gene3D" id="1.10.10.60">
    <property type="entry name" value="Homeodomain-like"/>
    <property type="match status" value="1"/>
</dbReference>
<dbReference type="PROSITE" id="PS50977">
    <property type="entry name" value="HTH_TETR_2"/>
    <property type="match status" value="1"/>
</dbReference>
<dbReference type="Proteomes" id="UP000504882">
    <property type="component" value="Unassembled WGS sequence"/>
</dbReference>
<protein>
    <submittedName>
        <fullName evidence="6">TetR/AcrR family transcriptional regulator</fullName>
    </submittedName>
</protein>
<keyword evidence="1" id="KW-0805">Transcription regulation</keyword>
<dbReference type="Pfam" id="PF00440">
    <property type="entry name" value="TetR_N"/>
    <property type="match status" value="1"/>
</dbReference>
<evidence type="ECO:0000256" key="3">
    <source>
        <dbReference type="ARBA" id="ARBA00023163"/>
    </source>
</evidence>
<feature type="DNA-binding region" description="H-T-H motif" evidence="4">
    <location>
        <begin position="71"/>
        <end position="90"/>
    </location>
</feature>
<dbReference type="SUPFAM" id="SSF46689">
    <property type="entry name" value="Homeodomain-like"/>
    <property type="match status" value="1"/>
</dbReference>
<keyword evidence="2 4" id="KW-0238">DNA-binding</keyword>